<comment type="similarity">
    <text evidence="1 8">Belongs to the cytochrome P450 family.</text>
</comment>
<evidence type="ECO:0000313" key="11">
    <source>
        <dbReference type="EMBL" id="CAD8318334.1"/>
    </source>
</evidence>
<reference evidence="11" key="1">
    <citation type="submission" date="2021-01" db="EMBL/GenBank/DDBJ databases">
        <authorList>
            <person name="Corre E."/>
            <person name="Pelletier E."/>
            <person name="Niang G."/>
            <person name="Scheremetjew M."/>
            <person name="Finn R."/>
            <person name="Kale V."/>
            <person name="Holt S."/>
            <person name="Cochrane G."/>
            <person name="Meng A."/>
            <person name="Brown T."/>
            <person name="Cohen L."/>
        </authorList>
    </citation>
    <scope>NUCLEOTIDE SEQUENCE</scope>
    <source>
        <strain evidence="11">CCMP147</strain>
    </source>
</reference>
<keyword evidence="10" id="KW-0812">Transmembrane</keyword>
<dbReference type="Pfam" id="PF00067">
    <property type="entry name" value="p450"/>
    <property type="match status" value="1"/>
</dbReference>
<organism evidence="11">
    <name type="scientific">Pseudictyota dubia</name>
    <dbReference type="NCBI Taxonomy" id="2749911"/>
    <lineage>
        <taxon>Eukaryota</taxon>
        <taxon>Sar</taxon>
        <taxon>Stramenopiles</taxon>
        <taxon>Ochrophyta</taxon>
        <taxon>Bacillariophyta</taxon>
        <taxon>Mediophyceae</taxon>
        <taxon>Biddulphiophycidae</taxon>
        <taxon>Eupodiscales</taxon>
        <taxon>Odontellaceae</taxon>
        <taxon>Pseudictyota</taxon>
    </lineage>
</organism>
<evidence type="ECO:0000256" key="6">
    <source>
        <dbReference type="ARBA" id="ARBA00023033"/>
    </source>
</evidence>
<dbReference type="PROSITE" id="PS00086">
    <property type="entry name" value="CYTOCHROME_P450"/>
    <property type="match status" value="1"/>
</dbReference>
<dbReference type="GO" id="GO:0020037">
    <property type="term" value="F:heme binding"/>
    <property type="evidence" value="ECO:0007669"/>
    <property type="project" value="InterPro"/>
</dbReference>
<evidence type="ECO:0000256" key="1">
    <source>
        <dbReference type="ARBA" id="ARBA00010617"/>
    </source>
</evidence>
<dbReference type="GO" id="GO:0004497">
    <property type="term" value="F:monooxygenase activity"/>
    <property type="evidence" value="ECO:0007669"/>
    <property type="project" value="UniProtKB-KW"/>
</dbReference>
<comment type="cofactor">
    <cofactor evidence="7">
        <name>heme</name>
        <dbReference type="ChEBI" id="CHEBI:30413"/>
    </cofactor>
</comment>
<dbReference type="InterPro" id="IPR001128">
    <property type="entry name" value="Cyt_P450"/>
</dbReference>
<evidence type="ECO:0000256" key="10">
    <source>
        <dbReference type="SAM" id="Phobius"/>
    </source>
</evidence>
<evidence type="ECO:0000256" key="7">
    <source>
        <dbReference type="PIRSR" id="PIRSR602403-1"/>
    </source>
</evidence>
<evidence type="ECO:0000256" key="4">
    <source>
        <dbReference type="ARBA" id="ARBA00023002"/>
    </source>
</evidence>
<keyword evidence="10" id="KW-0472">Membrane</keyword>
<name>A0A7R9WBB3_9STRA</name>
<evidence type="ECO:0008006" key="12">
    <source>
        <dbReference type="Google" id="ProtNLM"/>
    </source>
</evidence>
<dbReference type="PANTHER" id="PTHR24286:SF384">
    <property type="entry name" value="P450, PUTATIVE (EUROFUNG)-RELATED"/>
    <property type="match status" value="1"/>
</dbReference>
<dbReference type="GO" id="GO:0005506">
    <property type="term" value="F:iron ion binding"/>
    <property type="evidence" value="ECO:0007669"/>
    <property type="project" value="InterPro"/>
</dbReference>
<dbReference type="Gene3D" id="1.10.630.10">
    <property type="entry name" value="Cytochrome P450"/>
    <property type="match status" value="1"/>
</dbReference>
<dbReference type="InterPro" id="IPR017972">
    <property type="entry name" value="Cyt_P450_CS"/>
</dbReference>
<gene>
    <name evidence="11" type="ORF">TDUB1175_LOCUS17129</name>
</gene>
<dbReference type="CDD" id="cd00302">
    <property type="entry name" value="cytochrome_P450"/>
    <property type="match status" value="1"/>
</dbReference>
<accession>A0A7R9WBB3</accession>
<dbReference type="PANTHER" id="PTHR24286">
    <property type="entry name" value="CYTOCHROME P450 26"/>
    <property type="match status" value="1"/>
</dbReference>
<keyword evidence="3 7" id="KW-0479">Metal-binding</keyword>
<dbReference type="PRINTS" id="PR00465">
    <property type="entry name" value="EP450IV"/>
</dbReference>
<feature type="compositionally biased region" description="Basic and acidic residues" evidence="9">
    <location>
        <begin position="275"/>
        <end position="287"/>
    </location>
</feature>
<sequence length="524" mass="58544">MPSFNSTSSTLAEIAVATAVVVGSTFALRSFYKQCSNRRRMGNFPSSSPWYLPLDLYHAFKAGNLEQFVKNRIKALGTTNFYVHFLGITRQPTLCITKPEDQAELMRKEGKLKFIVDMPDTALETHGAGSIQVISGQRHNFLRKIFASLLSPAALESFTPYFFGAFNKMWGELEEECRSNDGAPVVIQDAICKAQFFLMAKILYGMTPENTSMEIILQMRDDFEAQLEGHFAPPTSETFKKAKAASKRIHKIMSEKFNAVLEARRAACNVEEGGEEKKENERDDADTRPIGNAMESVADALLRHGVDKDPQILSDVYDNLNLLLEASHGTTMTVTTSTLYYLNHPDNTKKLSCLRQEMKAFDTAPSLANLKGNMPVAEGAIKETMRLAPIIGSVTYVLKDPVAFTFKGQKMQGPLSFMIASAHNYSNPELFPDPDAFIPERWMEGSEHAVSKEAKLVYKPFGMGRHMCLGNQLALLVMKSSLYCFAREETRAIEFDTEKVSRKSGLFPAYYISEGFPGRVIRNA</sequence>
<dbReference type="EMBL" id="HBED01034166">
    <property type="protein sequence ID" value="CAD8318334.1"/>
    <property type="molecule type" value="Transcribed_RNA"/>
</dbReference>
<feature type="transmembrane region" description="Helical" evidence="10">
    <location>
        <begin position="12"/>
        <end position="32"/>
    </location>
</feature>
<dbReference type="SUPFAM" id="SSF48264">
    <property type="entry name" value="Cytochrome P450"/>
    <property type="match status" value="1"/>
</dbReference>
<evidence type="ECO:0000256" key="2">
    <source>
        <dbReference type="ARBA" id="ARBA00022617"/>
    </source>
</evidence>
<feature type="binding site" description="axial binding residue" evidence="7">
    <location>
        <position position="468"/>
    </location>
    <ligand>
        <name>heme</name>
        <dbReference type="ChEBI" id="CHEBI:30413"/>
    </ligand>
    <ligandPart>
        <name>Fe</name>
        <dbReference type="ChEBI" id="CHEBI:18248"/>
    </ligandPart>
</feature>
<keyword evidence="4 8" id="KW-0560">Oxidoreductase</keyword>
<dbReference type="GO" id="GO:0016125">
    <property type="term" value="P:sterol metabolic process"/>
    <property type="evidence" value="ECO:0007669"/>
    <property type="project" value="TreeGrafter"/>
</dbReference>
<evidence type="ECO:0000256" key="9">
    <source>
        <dbReference type="SAM" id="MobiDB-lite"/>
    </source>
</evidence>
<dbReference type="PRINTS" id="PR00385">
    <property type="entry name" value="P450"/>
</dbReference>
<feature type="region of interest" description="Disordered" evidence="9">
    <location>
        <begin position="270"/>
        <end position="289"/>
    </location>
</feature>
<dbReference type="AlphaFoldDB" id="A0A7R9WBB3"/>
<keyword evidence="5 7" id="KW-0408">Iron</keyword>
<evidence type="ECO:0000256" key="8">
    <source>
        <dbReference type="RuleBase" id="RU000461"/>
    </source>
</evidence>
<keyword evidence="6 8" id="KW-0503">Monooxygenase</keyword>
<protein>
    <recommendedName>
        <fullName evidence="12">Cytochrome P450</fullName>
    </recommendedName>
</protein>
<evidence type="ECO:0000256" key="3">
    <source>
        <dbReference type="ARBA" id="ARBA00022723"/>
    </source>
</evidence>
<dbReference type="InterPro" id="IPR002403">
    <property type="entry name" value="Cyt_P450_E_grp-IV"/>
</dbReference>
<keyword evidence="10" id="KW-1133">Transmembrane helix</keyword>
<evidence type="ECO:0000256" key="5">
    <source>
        <dbReference type="ARBA" id="ARBA00023004"/>
    </source>
</evidence>
<dbReference type="GO" id="GO:0016705">
    <property type="term" value="F:oxidoreductase activity, acting on paired donors, with incorporation or reduction of molecular oxygen"/>
    <property type="evidence" value="ECO:0007669"/>
    <property type="project" value="InterPro"/>
</dbReference>
<keyword evidence="2 7" id="KW-0349">Heme</keyword>
<proteinExistence type="inferred from homology"/>
<dbReference type="InterPro" id="IPR036396">
    <property type="entry name" value="Cyt_P450_sf"/>
</dbReference>